<dbReference type="Proteomes" id="UP000558488">
    <property type="component" value="Unassembled WGS sequence"/>
</dbReference>
<dbReference type="EMBL" id="JACAGB010000006">
    <property type="protein sequence ID" value="KAF6358443.1"/>
    <property type="molecule type" value="Genomic_DNA"/>
</dbReference>
<dbReference type="AlphaFoldDB" id="A0A7J7Y915"/>
<protein>
    <submittedName>
        <fullName evidence="2">Uncharacterized protein</fullName>
    </submittedName>
</protein>
<comment type="caution">
    <text evidence="2">The sequence shown here is derived from an EMBL/GenBank/DDBJ whole genome shotgun (WGS) entry which is preliminary data.</text>
</comment>
<evidence type="ECO:0000313" key="2">
    <source>
        <dbReference type="EMBL" id="KAF6358443.1"/>
    </source>
</evidence>
<sequence>MLKNLCLLFLLGFVPLGMRGTCLIFQLQLPPLHSMGFFCAPLRGGGVKNLTTVSDLPLNFLNSNPFHLKILNSLQNQSSASWIWEPAAEVEGLVHSPRLAPPSSLCFAPWVGGGRAERGGRSRPWWPHRVVARTPSVLLFQGQHCRSLAAVGLDLFRFSWAESFCVLEVEGSRVLQELQPWSSPRGGFASLRMSSLSGDIWAVTARVGGCTWHLDSRGQGCCQLCYNAQDSSPQRNDPVHHDTVPGENACIAGN</sequence>
<keyword evidence="3" id="KW-1185">Reference proteome</keyword>
<proteinExistence type="predicted"/>
<organism evidence="2 3">
    <name type="scientific">Pipistrellus kuhlii</name>
    <name type="common">Kuhl's pipistrelle</name>
    <dbReference type="NCBI Taxonomy" id="59472"/>
    <lineage>
        <taxon>Eukaryota</taxon>
        <taxon>Metazoa</taxon>
        <taxon>Chordata</taxon>
        <taxon>Craniata</taxon>
        <taxon>Vertebrata</taxon>
        <taxon>Euteleostomi</taxon>
        <taxon>Mammalia</taxon>
        <taxon>Eutheria</taxon>
        <taxon>Laurasiatheria</taxon>
        <taxon>Chiroptera</taxon>
        <taxon>Yangochiroptera</taxon>
        <taxon>Vespertilionidae</taxon>
        <taxon>Pipistrellus</taxon>
    </lineage>
</organism>
<feature type="chain" id="PRO_5029865965" evidence="1">
    <location>
        <begin position="21"/>
        <end position="254"/>
    </location>
</feature>
<feature type="signal peptide" evidence="1">
    <location>
        <begin position="1"/>
        <end position="20"/>
    </location>
</feature>
<accession>A0A7J7Y915</accession>
<gene>
    <name evidence="2" type="ORF">mPipKuh1_010271</name>
</gene>
<name>A0A7J7Y915_PIPKU</name>
<reference evidence="2 3" key="1">
    <citation type="journal article" date="2020" name="Nature">
        <title>Six reference-quality genomes reveal evolution of bat adaptations.</title>
        <authorList>
            <person name="Jebb D."/>
            <person name="Huang Z."/>
            <person name="Pippel M."/>
            <person name="Hughes G.M."/>
            <person name="Lavrichenko K."/>
            <person name="Devanna P."/>
            <person name="Winkler S."/>
            <person name="Jermiin L.S."/>
            <person name="Skirmuntt E.C."/>
            <person name="Katzourakis A."/>
            <person name="Burkitt-Gray L."/>
            <person name="Ray D.A."/>
            <person name="Sullivan K.A.M."/>
            <person name="Roscito J.G."/>
            <person name="Kirilenko B.M."/>
            <person name="Davalos L.M."/>
            <person name="Corthals A.P."/>
            <person name="Power M.L."/>
            <person name="Jones G."/>
            <person name="Ransome R.D."/>
            <person name="Dechmann D.K.N."/>
            <person name="Locatelli A.G."/>
            <person name="Puechmaille S.J."/>
            <person name="Fedrigo O."/>
            <person name="Jarvis E.D."/>
            <person name="Hiller M."/>
            <person name="Vernes S.C."/>
            <person name="Myers E.W."/>
            <person name="Teeling E.C."/>
        </authorList>
    </citation>
    <scope>NUCLEOTIDE SEQUENCE [LARGE SCALE GENOMIC DNA]</scope>
    <source>
        <strain evidence="2">MPipKuh1</strain>
        <tissue evidence="2">Flight muscle</tissue>
    </source>
</reference>
<keyword evidence="1" id="KW-0732">Signal</keyword>
<evidence type="ECO:0000256" key="1">
    <source>
        <dbReference type="SAM" id="SignalP"/>
    </source>
</evidence>
<evidence type="ECO:0000313" key="3">
    <source>
        <dbReference type="Proteomes" id="UP000558488"/>
    </source>
</evidence>